<dbReference type="OrthoDB" id="9451547at2759"/>
<feature type="transmembrane region" description="Helical" evidence="1">
    <location>
        <begin position="347"/>
        <end position="371"/>
    </location>
</feature>
<name>A0A8H5F7Q2_9AGAR</name>
<comment type="caution">
    <text evidence="2">The sequence shown here is derived from an EMBL/GenBank/DDBJ whole genome shotgun (WGS) entry which is preliminary data.</text>
</comment>
<keyword evidence="1" id="KW-0812">Transmembrane</keyword>
<gene>
    <name evidence="2" type="ORF">D9619_004211</name>
</gene>
<sequence length="483" mass="54162">MDSANVTISCVVNGLQLSLVSPSVHLNDCESLLRYANISINERSVTDIIWSCLATIFACPWVSVHPNIPHPDATEWQIRRQRFLLMICGLIAPELIVLWALRQWIGARSLVRKMEEKSVLGFTSAHGHFLQMGGFMLYSDETRIGVIEDGNELVSCLQWPRGSKFLLPTTAQIHDKSKGDGLSKGLVVVQAGWFIMQCISRWATGLAITEAELVTLALAALNGIIYFLWWHKPLDVRYAIPVIHHALDFDRLNHTSTFQSWFSSSSRCLPSFTPPLVSAISCHSVEWKPRLADDLQDIGQLFASSAIGRLFYRLKAEPQRTQGNSLDIRKPLQISLLHTNCNPEDTFGATAVASAIAILFGAIHCVGWNFIFRTPQERTLWQIWSIIITAAPLFLFARSIVWYLFIRRLSRVDHVAQLLGRKSVLLLKIAKHIKGPGVWVTTTLVPVYVIARCGLVLQALVALRDLQVAERAPVNWVNLLPHV</sequence>
<feature type="transmembrane region" description="Helical" evidence="1">
    <location>
        <begin position="83"/>
        <end position="105"/>
    </location>
</feature>
<dbReference type="EMBL" id="JAACJJ010000014">
    <property type="protein sequence ID" value="KAF5326786.1"/>
    <property type="molecule type" value="Genomic_DNA"/>
</dbReference>
<feature type="transmembrane region" description="Helical" evidence="1">
    <location>
        <begin position="213"/>
        <end position="230"/>
    </location>
</feature>
<dbReference type="Proteomes" id="UP000567179">
    <property type="component" value="Unassembled WGS sequence"/>
</dbReference>
<protein>
    <submittedName>
        <fullName evidence="2">Uncharacterized protein</fullName>
    </submittedName>
</protein>
<evidence type="ECO:0000313" key="3">
    <source>
        <dbReference type="Proteomes" id="UP000567179"/>
    </source>
</evidence>
<dbReference type="PANTHER" id="PTHR35043">
    <property type="entry name" value="TRANSCRIPTION FACTOR DOMAIN-CONTAINING PROTEIN"/>
    <property type="match status" value="1"/>
</dbReference>
<organism evidence="2 3">
    <name type="scientific">Psilocybe cf. subviscida</name>
    <dbReference type="NCBI Taxonomy" id="2480587"/>
    <lineage>
        <taxon>Eukaryota</taxon>
        <taxon>Fungi</taxon>
        <taxon>Dikarya</taxon>
        <taxon>Basidiomycota</taxon>
        <taxon>Agaricomycotina</taxon>
        <taxon>Agaricomycetes</taxon>
        <taxon>Agaricomycetidae</taxon>
        <taxon>Agaricales</taxon>
        <taxon>Agaricineae</taxon>
        <taxon>Strophariaceae</taxon>
        <taxon>Psilocybe</taxon>
    </lineage>
</organism>
<keyword evidence="1" id="KW-0472">Membrane</keyword>
<reference evidence="2 3" key="1">
    <citation type="journal article" date="2020" name="ISME J.">
        <title>Uncovering the hidden diversity of litter-decomposition mechanisms in mushroom-forming fungi.</title>
        <authorList>
            <person name="Floudas D."/>
            <person name="Bentzer J."/>
            <person name="Ahren D."/>
            <person name="Johansson T."/>
            <person name="Persson P."/>
            <person name="Tunlid A."/>
        </authorList>
    </citation>
    <scope>NUCLEOTIDE SEQUENCE [LARGE SCALE GENOMIC DNA]</scope>
    <source>
        <strain evidence="2 3">CBS 101986</strain>
    </source>
</reference>
<evidence type="ECO:0000256" key="1">
    <source>
        <dbReference type="SAM" id="Phobius"/>
    </source>
</evidence>
<evidence type="ECO:0000313" key="2">
    <source>
        <dbReference type="EMBL" id="KAF5326786.1"/>
    </source>
</evidence>
<feature type="transmembrane region" description="Helical" evidence="1">
    <location>
        <begin position="383"/>
        <end position="405"/>
    </location>
</feature>
<accession>A0A8H5F7Q2</accession>
<proteinExistence type="predicted"/>
<dbReference type="PANTHER" id="PTHR35043:SF7">
    <property type="entry name" value="TRANSCRIPTION FACTOR DOMAIN-CONTAINING PROTEIN"/>
    <property type="match status" value="1"/>
</dbReference>
<dbReference type="AlphaFoldDB" id="A0A8H5F7Q2"/>
<keyword evidence="3" id="KW-1185">Reference proteome</keyword>
<keyword evidence="1" id="KW-1133">Transmembrane helix</keyword>